<accession>A0AAW1JT03</accession>
<protein>
    <submittedName>
        <fullName evidence="1">Uncharacterized protein</fullName>
    </submittedName>
</protein>
<reference evidence="1 2" key="1">
    <citation type="journal article" date="2024" name="BMC Genomics">
        <title>De novo assembly and annotation of Popillia japonica's genome with initial clues to its potential as an invasive pest.</title>
        <authorList>
            <person name="Cucini C."/>
            <person name="Boschi S."/>
            <person name="Funari R."/>
            <person name="Cardaioli E."/>
            <person name="Iannotti N."/>
            <person name="Marturano G."/>
            <person name="Paoli F."/>
            <person name="Bruttini M."/>
            <person name="Carapelli A."/>
            <person name="Frati F."/>
            <person name="Nardi F."/>
        </authorList>
    </citation>
    <scope>NUCLEOTIDE SEQUENCE [LARGE SCALE GENOMIC DNA]</scope>
    <source>
        <strain evidence="1">DMR45628</strain>
    </source>
</reference>
<gene>
    <name evidence="1" type="ORF">QE152_g27410</name>
</gene>
<evidence type="ECO:0000313" key="2">
    <source>
        <dbReference type="Proteomes" id="UP001458880"/>
    </source>
</evidence>
<sequence>MILKVNSLSSALTYALRKGGRFKKTRNPIFMITVPKGVPLQDIATKARYLQRTRVYFEQHINKKVMTQCKKWQEWGHATSNCFLNIVRRVKCAQSHRSYECPDTTKESSAKCCNCGGAHPASSTECPRYMQALESRQRRQQPLRQVANNKQTLLVLYRRLHHMLIHGISSNSHHCLRGR</sequence>
<proteinExistence type="predicted"/>
<keyword evidence="2" id="KW-1185">Reference proteome</keyword>
<organism evidence="1 2">
    <name type="scientific">Popillia japonica</name>
    <name type="common">Japanese beetle</name>
    <dbReference type="NCBI Taxonomy" id="7064"/>
    <lineage>
        <taxon>Eukaryota</taxon>
        <taxon>Metazoa</taxon>
        <taxon>Ecdysozoa</taxon>
        <taxon>Arthropoda</taxon>
        <taxon>Hexapoda</taxon>
        <taxon>Insecta</taxon>
        <taxon>Pterygota</taxon>
        <taxon>Neoptera</taxon>
        <taxon>Endopterygota</taxon>
        <taxon>Coleoptera</taxon>
        <taxon>Polyphaga</taxon>
        <taxon>Scarabaeiformia</taxon>
        <taxon>Scarabaeidae</taxon>
        <taxon>Rutelinae</taxon>
        <taxon>Popillia</taxon>
    </lineage>
</organism>
<dbReference type="AlphaFoldDB" id="A0AAW1JT03"/>
<name>A0AAW1JT03_POPJA</name>
<dbReference type="EMBL" id="JASPKY010000335">
    <property type="protein sequence ID" value="KAK9708162.1"/>
    <property type="molecule type" value="Genomic_DNA"/>
</dbReference>
<dbReference type="Proteomes" id="UP001458880">
    <property type="component" value="Unassembled WGS sequence"/>
</dbReference>
<comment type="caution">
    <text evidence="1">The sequence shown here is derived from an EMBL/GenBank/DDBJ whole genome shotgun (WGS) entry which is preliminary data.</text>
</comment>
<evidence type="ECO:0000313" key="1">
    <source>
        <dbReference type="EMBL" id="KAK9708162.1"/>
    </source>
</evidence>